<feature type="region of interest" description="Disordered" evidence="7">
    <location>
        <begin position="42"/>
        <end position="88"/>
    </location>
</feature>
<dbReference type="InterPro" id="IPR051615">
    <property type="entry name" value="Transcr_Regulatory_Elem"/>
</dbReference>
<dbReference type="CDD" id="cd12148">
    <property type="entry name" value="fungal_TF_MHR"/>
    <property type="match status" value="1"/>
</dbReference>
<evidence type="ECO:0000256" key="2">
    <source>
        <dbReference type="ARBA" id="ARBA00022833"/>
    </source>
</evidence>
<organism evidence="9 10">
    <name type="scientific">Rhodotorula diobovata</name>
    <dbReference type="NCBI Taxonomy" id="5288"/>
    <lineage>
        <taxon>Eukaryota</taxon>
        <taxon>Fungi</taxon>
        <taxon>Dikarya</taxon>
        <taxon>Basidiomycota</taxon>
        <taxon>Pucciniomycotina</taxon>
        <taxon>Microbotryomycetes</taxon>
        <taxon>Sporidiobolales</taxon>
        <taxon>Sporidiobolaceae</taxon>
        <taxon>Rhodotorula</taxon>
    </lineage>
</organism>
<accession>A0A5C5FTN1</accession>
<dbReference type="PANTHER" id="PTHR31313">
    <property type="entry name" value="TY1 ENHANCER ACTIVATOR"/>
    <property type="match status" value="1"/>
</dbReference>
<dbReference type="STRING" id="5288.A0A5C5FTN1"/>
<evidence type="ECO:0000256" key="6">
    <source>
        <dbReference type="ARBA" id="ARBA00023242"/>
    </source>
</evidence>
<dbReference type="GO" id="GO:0008270">
    <property type="term" value="F:zinc ion binding"/>
    <property type="evidence" value="ECO:0007669"/>
    <property type="project" value="InterPro"/>
</dbReference>
<name>A0A5C5FTN1_9BASI</name>
<dbReference type="OrthoDB" id="2123952at2759"/>
<dbReference type="GO" id="GO:0006351">
    <property type="term" value="P:DNA-templated transcription"/>
    <property type="evidence" value="ECO:0007669"/>
    <property type="project" value="InterPro"/>
</dbReference>
<evidence type="ECO:0000256" key="3">
    <source>
        <dbReference type="ARBA" id="ARBA00023015"/>
    </source>
</evidence>
<reference evidence="9 10" key="1">
    <citation type="submission" date="2019-03" db="EMBL/GenBank/DDBJ databases">
        <title>Rhodosporidium diobovatum UCD-FST 08-225 genome sequencing, assembly, and annotation.</title>
        <authorList>
            <person name="Fakankun I.U."/>
            <person name="Fristensky B."/>
            <person name="Levin D.B."/>
        </authorList>
    </citation>
    <scope>NUCLEOTIDE SEQUENCE [LARGE SCALE GENOMIC DNA]</scope>
    <source>
        <strain evidence="9 10">UCD-FST 08-225</strain>
    </source>
</reference>
<evidence type="ECO:0000313" key="10">
    <source>
        <dbReference type="Proteomes" id="UP000311382"/>
    </source>
</evidence>
<sequence>MAYAFTLPPVGVVPARSAAQTVAPVLSPGAIGHTGTSSYLLASSPGGSGGAAVGGADDDNEDRKGGGGGGGGAGGAGRARATQSPSEPLTELADVVGQLSLNENAEVRYHGRSSGLYLIAKSQRFKEFFWRFPSAGVWPPADHGAVKTEAEILRLVGAEDALPDMETQSQLLSAYWAYVHPHFPISFMRQYRHTLAHPDSTEPSTPAGTGKVPVVLLLAMFALAARYCDLDRPTEPGKYWEAGQEYLDKARRILNHDYGSSKLVTVQALLLLSYREIGVGAMSSSWMLGGMAIRMAQDLGLFRDVEKWYLPIQRFTHEEKQARKRVWWACVILDRYTSSYIGRPGTIHERDYDCGFPSEDEPDEHEQWRPIRLDGTEWTAPPNVNRTHPGSGETVAEDNAKFLKAYPPTRAHTLSCFNAAGALAVIINRIISNIYAIRIRVLGQSSETLLSLLDQSLASWYLALPPHLQYNPASSKVPPPHILSLHLQFYSSLILLHRPFSASPGSFPSHSICTTSANAIAKCVSHLLSCIAGLLR</sequence>
<keyword evidence="4" id="KW-0238">DNA-binding</keyword>
<evidence type="ECO:0000256" key="4">
    <source>
        <dbReference type="ARBA" id="ARBA00023125"/>
    </source>
</evidence>
<keyword evidence="5" id="KW-0804">Transcription</keyword>
<evidence type="ECO:0000256" key="5">
    <source>
        <dbReference type="ARBA" id="ARBA00023163"/>
    </source>
</evidence>
<keyword evidence="10" id="KW-1185">Reference proteome</keyword>
<proteinExistence type="predicted"/>
<dbReference type="GO" id="GO:0003677">
    <property type="term" value="F:DNA binding"/>
    <property type="evidence" value="ECO:0007669"/>
    <property type="project" value="UniProtKB-KW"/>
</dbReference>
<evidence type="ECO:0000256" key="7">
    <source>
        <dbReference type="SAM" id="MobiDB-lite"/>
    </source>
</evidence>
<dbReference type="InterPro" id="IPR007219">
    <property type="entry name" value="XnlR_reg_dom"/>
</dbReference>
<gene>
    <name evidence="9" type="ORF">DMC30DRAFT_352788</name>
</gene>
<keyword evidence="1" id="KW-0479">Metal-binding</keyword>
<feature type="domain" description="Xylanolytic transcriptional activator regulatory" evidence="8">
    <location>
        <begin position="285"/>
        <end position="363"/>
    </location>
</feature>
<evidence type="ECO:0000259" key="8">
    <source>
        <dbReference type="SMART" id="SM00906"/>
    </source>
</evidence>
<keyword evidence="6" id="KW-0539">Nucleus</keyword>
<dbReference type="EMBL" id="SOZI01000075">
    <property type="protein sequence ID" value="TNY20133.1"/>
    <property type="molecule type" value="Genomic_DNA"/>
</dbReference>
<protein>
    <submittedName>
        <fullName evidence="9">Fungal-specific transcription factor domain-containing protein</fullName>
    </submittedName>
</protein>
<feature type="compositionally biased region" description="Gly residues" evidence="7">
    <location>
        <begin position="66"/>
        <end position="77"/>
    </location>
</feature>
<dbReference type="SMART" id="SM00906">
    <property type="entry name" value="Fungal_trans"/>
    <property type="match status" value="1"/>
</dbReference>
<keyword evidence="2" id="KW-0862">Zinc</keyword>
<evidence type="ECO:0000256" key="1">
    <source>
        <dbReference type="ARBA" id="ARBA00022723"/>
    </source>
</evidence>
<dbReference type="Pfam" id="PF04082">
    <property type="entry name" value="Fungal_trans"/>
    <property type="match status" value="1"/>
</dbReference>
<dbReference type="PANTHER" id="PTHR31313:SF78">
    <property type="entry name" value="TRANSCRIPTION FACTOR DOMAIN-CONTAINING PROTEIN"/>
    <property type="match status" value="1"/>
</dbReference>
<dbReference type="AlphaFoldDB" id="A0A5C5FTN1"/>
<evidence type="ECO:0000313" key="9">
    <source>
        <dbReference type="EMBL" id="TNY20133.1"/>
    </source>
</evidence>
<keyword evidence="3" id="KW-0805">Transcription regulation</keyword>
<comment type="caution">
    <text evidence="9">The sequence shown here is derived from an EMBL/GenBank/DDBJ whole genome shotgun (WGS) entry which is preliminary data.</text>
</comment>
<dbReference type="Proteomes" id="UP000311382">
    <property type="component" value="Unassembled WGS sequence"/>
</dbReference>